<dbReference type="InterPro" id="IPR012677">
    <property type="entry name" value="Nucleotide-bd_a/b_plait_sf"/>
</dbReference>
<dbReference type="Gramene" id="KVI05899">
    <property type="protein sequence ID" value="KVI05899"/>
    <property type="gene ID" value="Ccrd_015740"/>
</dbReference>
<evidence type="ECO:0000313" key="5">
    <source>
        <dbReference type="EMBL" id="KVI05899.1"/>
    </source>
</evidence>
<dbReference type="GO" id="GO:0003723">
    <property type="term" value="F:RNA binding"/>
    <property type="evidence" value="ECO:0007669"/>
    <property type="project" value="UniProtKB-UniRule"/>
</dbReference>
<evidence type="ECO:0000256" key="2">
    <source>
        <dbReference type="ARBA" id="ARBA00022884"/>
    </source>
</evidence>
<sequence length="222" mass="24777">MAKYIVLPTPPPPPPPPPSPPLPLHINHPFSLYAGDLHPDVTEPELYILFSIIGPLQNIHLCRDLHETRLEEVFGVFGRILSCKIAKDCYGNSKGFGFVQFDSEESAKEALCGLNGSKLDGKILTVDKFVKKSERKEPEFTNVYVKNLDEDFSESSLKEKFSEYGKVTSAVIVHDTEGKSRGYGFVNFELHDDAKMAIEGLNGAEIGKNIKLWRVYASFLGF</sequence>
<name>A0A103YB80_CYNCS</name>
<proteinExistence type="predicted"/>
<feature type="domain" description="RRM" evidence="4">
    <location>
        <begin position="30"/>
        <end position="131"/>
    </location>
</feature>
<keyword evidence="1" id="KW-0677">Repeat</keyword>
<dbReference type="EMBL" id="LEKV01001859">
    <property type="protein sequence ID" value="KVI05899.1"/>
    <property type="molecule type" value="Genomic_DNA"/>
</dbReference>
<dbReference type="InterPro" id="IPR035979">
    <property type="entry name" value="RBD_domain_sf"/>
</dbReference>
<comment type="caution">
    <text evidence="5">The sequence shown here is derived from an EMBL/GenBank/DDBJ whole genome shotgun (WGS) entry which is preliminary data.</text>
</comment>
<evidence type="ECO:0000313" key="6">
    <source>
        <dbReference type="Proteomes" id="UP000243975"/>
    </source>
</evidence>
<feature type="domain" description="RRM" evidence="4">
    <location>
        <begin position="141"/>
        <end position="212"/>
    </location>
</feature>
<reference evidence="5 6" key="1">
    <citation type="journal article" date="2016" name="Sci. Rep.">
        <title>The genome sequence of the outbreeding globe artichoke constructed de novo incorporating a phase-aware low-pass sequencing strategy of F1 progeny.</title>
        <authorList>
            <person name="Scaglione D."/>
            <person name="Reyes-Chin-Wo S."/>
            <person name="Acquadro A."/>
            <person name="Froenicke L."/>
            <person name="Portis E."/>
            <person name="Beitel C."/>
            <person name="Tirone M."/>
            <person name="Mauro R."/>
            <person name="Lo Monaco A."/>
            <person name="Mauromicale G."/>
            <person name="Faccioli P."/>
            <person name="Cattivelli L."/>
            <person name="Rieseberg L."/>
            <person name="Michelmore R."/>
            <person name="Lanteri S."/>
        </authorList>
    </citation>
    <scope>NUCLEOTIDE SEQUENCE [LARGE SCALE GENOMIC DNA]</scope>
    <source>
        <strain evidence="5">2C</strain>
    </source>
</reference>
<keyword evidence="6" id="KW-1185">Reference proteome</keyword>
<dbReference type="Pfam" id="PF00076">
    <property type="entry name" value="RRM_1"/>
    <property type="match status" value="2"/>
</dbReference>
<dbReference type="InterPro" id="IPR000504">
    <property type="entry name" value="RRM_dom"/>
</dbReference>
<dbReference type="Proteomes" id="UP000243975">
    <property type="component" value="Unassembled WGS sequence"/>
</dbReference>
<protein>
    <submittedName>
        <fullName evidence="5">Nucleotide-binding, alpha-beta plait</fullName>
    </submittedName>
</protein>
<gene>
    <name evidence="5" type="ORF">Ccrd_015740</name>
</gene>
<dbReference type="PROSITE" id="PS50102">
    <property type="entry name" value="RRM"/>
    <property type="match status" value="2"/>
</dbReference>
<dbReference type="Gene3D" id="3.30.70.330">
    <property type="match status" value="2"/>
</dbReference>
<dbReference type="PANTHER" id="PTHR24012">
    <property type="entry name" value="RNA BINDING PROTEIN"/>
    <property type="match status" value="1"/>
</dbReference>
<evidence type="ECO:0000256" key="3">
    <source>
        <dbReference type="PROSITE-ProRule" id="PRU00176"/>
    </source>
</evidence>
<accession>A0A103YB80</accession>
<organism evidence="5 6">
    <name type="scientific">Cynara cardunculus var. scolymus</name>
    <name type="common">Globe artichoke</name>
    <name type="synonym">Cynara scolymus</name>
    <dbReference type="NCBI Taxonomy" id="59895"/>
    <lineage>
        <taxon>Eukaryota</taxon>
        <taxon>Viridiplantae</taxon>
        <taxon>Streptophyta</taxon>
        <taxon>Embryophyta</taxon>
        <taxon>Tracheophyta</taxon>
        <taxon>Spermatophyta</taxon>
        <taxon>Magnoliopsida</taxon>
        <taxon>eudicotyledons</taxon>
        <taxon>Gunneridae</taxon>
        <taxon>Pentapetalae</taxon>
        <taxon>asterids</taxon>
        <taxon>campanulids</taxon>
        <taxon>Asterales</taxon>
        <taxon>Asteraceae</taxon>
        <taxon>Carduoideae</taxon>
        <taxon>Cardueae</taxon>
        <taxon>Carduinae</taxon>
        <taxon>Cynara</taxon>
    </lineage>
</organism>
<dbReference type="SMART" id="SM00360">
    <property type="entry name" value="RRM"/>
    <property type="match status" value="2"/>
</dbReference>
<dbReference type="AlphaFoldDB" id="A0A103YB80"/>
<dbReference type="STRING" id="59895.A0A103YB80"/>
<evidence type="ECO:0000256" key="1">
    <source>
        <dbReference type="ARBA" id="ARBA00022737"/>
    </source>
</evidence>
<evidence type="ECO:0000259" key="4">
    <source>
        <dbReference type="PROSITE" id="PS50102"/>
    </source>
</evidence>
<dbReference type="SUPFAM" id="SSF54928">
    <property type="entry name" value="RNA-binding domain, RBD"/>
    <property type="match status" value="3"/>
</dbReference>
<keyword evidence="2 3" id="KW-0694">RNA-binding</keyword>